<proteinExistence type="predicted"/>
<sequence>MAEQRTTCAVVGGGPAGIVLGLVLARAGVEVTVLEKHGDFLRDFRGDTVHPSTMTLIDDLGLWDRFTTLPWKPIESVRVVLDVGPAQIGDLTRLGRLPGRAAVPHPFVAMVPQWHLLDMLAAAGEEEPTFTLIRNAEVTDLVRRGGRVTGVRWGDGNELAADVVVACDGRDSRVRELSGLPQRDYAVPMDVWWFRLTRRTRSAAELDHGESEADDPAGGLGRLTDDGRMIIMLDRGDHYQVAYLIARGTDAEARRGPVQALRDELRHAMPWLGDRVDGLATWEDVKLLRVTLNRLRRWSAPGLLCIGDAAHAMSPVGGVGINLAVQDAVATARILGSVLAAADPDPAAVDRAAERVQRRRWFPTVATQTAQRIAHRVVVRNVLRGGGLGVGRMPVPVRLLQRVPALQVVPAYLVGIGFRPERAPGWARRAQDASAKNSSAFPSGSVNDSAQP</sequence>
<organism evidence="4 5">
    <name type="scientific">Actinomycetospora succinea</name>
    <dbReference type="NCBI Taxonomy" id="663603"/>
    <lineage>
        <taxon>Bacteria</taxon>
        <taxon>Bacillati</taxon>
        <taxon>Actinomycetota</taxon>
        <taxon>Actinomycetes</taxon>
        <taxon>Pseudonocardiales</taxon>
        <taxon>Pseudonocardiaceae</taxon>
        <taxon>Actinomycetospora</taxon>
    </lineage>
</organism>
<dbReference type="AlphaFoldDB" id="A0A4R6VIV1"/>
<evidence type="ECO:0000256" key="1">
    <source>
        <dbReference type="ARBA" id="ARBA00023002"/>
    </source>
</evidence>
<feature type="compositionally biased region" description="Polar residues" evidence="2">
    <location>
        <begin position="434"/>
        <end position="452"/>
    </location>
</feature>
<dbReference type="GO" id="GO:0016491">
    <property type="term" value="F:oxidoreductase activity"/>
    <property type="evidence" value="ECO:0007669"/>
    <property type="project" value="UniProtKB-KW"/>
</dbReference>
<dbReference type="GO" id="GO:0071949">
    <property type="term" value="F:FAD binding"/>
    <property type="evidence" value="ECO:0007669"/>
    <property type="project" value="InterPro"/>
</dbReference>
<dbReference type="PRINTS" id="PR00420">
    <property type="entry name" value="RNGMNOXGNASE"/>
</dbReference>
<accession>A0A4R6VIV1</accession>
<dbReference type="InterPro" id="IPR002938">
    <property type="entry name" value="FAD-bd"/>
</dbReference>
<evidence type="ECO:0000256" key="2">
    <source>
        <dbReference type="SAM" id="MobiDB-lite"/>
    </source>
</evidence>
<feature type="region of interest" description="Disordered" evidence="2">
    <location>
        <begin position="427"/>
        <end position="452"/>
    </location>
</feature>
<name>A0A4R6VIV1_9PSEU</name>
<reference evidence="4 5" key="1">
    <citation type="submission" date="2019-03" db="EMBL/GenBank/DDBJ databases">
        <title>Genomic Encyclopedia of Type Strains, Phase IV (KMG-IV): sequencing the most valuable type-strain genomes for metagenomic binning, comparative biology and taxonomic classification.</title>
        <authorList>
            <person name="Goeker M."/>
        </authorList>
    </citation>
    <scope>NUCLEOTIDE SEQUENCE [LARGE SCALE GENOMIC DNA]</scope>
    <source>
        <strain evidence="4 5">DSM 45775</strain>
    </source>
</reference>
<keyword evidence="1" id="KW-0560">Oxidoreductase</keyword>
<keyword evidence="5" id="KW-1185">Reference proteome</keyword>
<dbReference type="EMBL" id="SNYO01000002">
    <property type="protein sequence ID" value="TDQ63054.1"/>
    <property type="molecule type" value="Genomic_DNA"/>
</dbReference>
<evidence type="ECO:0000313" key="5">
    <source>
        <dbReference type="Proteomes" id="UP000295705"/>
    </source>
</evidence>
<dbReference type="InterPro" id="IPR036188">
    <property type="entry name" value="FAD/NAD-bd_sf"/>
</dbReference>
<dbReference type="InterPro" id="IPR050631">
    <property type="entry name" value="PheA/TfdB_FAD_monoxygenase"/>
</dbReference>
<dbReference type="Proteomes" id="UP000295705">
    <property type="component" value="Unassembled WGS sequence"/>
</dbReference>
<dbReference type="PANTHER" id="PTHR43476:SF5">
    <property type="entry name" value="FAD-DEPENDENT MONOOXYGENASE"/>
    <property type="match status" value="1"/>
</dbReference>
<dbReference type="RefSeq" id="WP_133826032.1">
    <property type="nucleotide sequence ID" value="NZ_BAABHR010000053.1"/>
</dbReference>
<gene>
    <name evidence="4" type="ORF">EV188_102711</name>
</gene>
<dbReference type="Gene3D" id="3.50.50.60">
    <property type="entry name" value="FAD/NAD(P)-binding domain"/>
    <property type="match status" value="2"/>
</dbReference>
<evidence type="ECO:0000259" key="3">
    <source>
        <dbReference type="Pfam" id="PF01494"/>
    </source>
</evidence>
<dbReference type="SUPFAM" id="SSF51905">
    <property type="entry name" value="FAD/NAD(P)-binding domain"/>
    <property type="match status" value="1"/>
</dbReference>
<feature type="domain" description="FAD-binding" evidence="3">
    <location>
        <begin position="6"/>
        <end position="343"/>
    </location>
</feature>
<dbReference type="NCBIfam" id="NF004833">
    <property type="entry name" value="PRK06185.1-1"/>
    <property type="match status" value="1"/>
</dbReference>
<protein>
    <submittedName>
        <fullName evidence="4">2-polyprenyl-6-methoxyphenol hydroxylase-like FAD-dependent oxidoreductase</fullName>
    </submittedName>
</protein>
<dbReference type="Pfam" id="PF01494">
    <property type="entry name" value="FAD_binding_3"/>
    <property type="match status" value="1"/>
</dbReference>
<dbReference type="PANTHER" id="PTHR43476">
    <property type="entry name" value="3-(3-HYDROXY-PHENYL)PROPIONATE/3-HYDROXYCINNAMIC ACID HYDROXYLASE"/>
    <property type="match status" value="1"/>
</dbReference>
<dbReference type="OrthoDB" id="9791689at2"/>
<comment type="caution">
    <text evidence="4">The sequence shown here is derived from an EMBL/GenBank/DDBJ whole genome shotgun (WGS) entry which is preliminary data.</text>
</comment>
<evidence type="ECO:0000313" key="4">
    <source>
        <dbReference type="EMBL" id="TDQ63054.1"/>
    </source>
</evidence>